<keyword evidence="1" id="KW-0732">Signal</keyword>
<keyword evidence="3" id="KW-1185">Reference proteome</keyword>
<dbReference type="OrthoDB" id="2122141at2759"/>
<dbReference type="EMBL" id="QEAP01001064">
    <property type="protein sequence ID" value="TPX52174.1"/>
    <property type="molecule type" value="Genomic_DNA"/>
</dbReference>
<name>A0A507DKJ8_9FUNG</name>
<evidence type="ECO:0000313" key="2">
    <source>
        <dbReference type="EMBL" id="TPX52174.1"/>
    </source>
</evidence>
<feature type="chain" id="PRO_5021345382" description="Sulfotransferase" evidence="1">
    <location>
        <begin position="24"/>
        <end position="454"/>
    </location>
</feature>
<organism evidence="2 3">
    <name type="scientific">Chytriomyces confervae</name>
    <dbReference type="NCBI Taxonomy" id="246404"/>
    <lineage>
        <taxon>Eukaryota</taxon>
        <taxon>Fungi</taxon>
        <taxon>Fungi incertae sedis</taxon>
        <taxon>Chytridiomycota</taxon>
        <taxon>Chytridiomycota incertae sedis</taxon>
        <taxon>Chytridiomycetes</taxon>
        <taxon>Chytridiales</taxon>
        <taxon>Chytriomycetaceae</taxon>
        <taxon>Chytriomyces</taxon>
    </lineage>
</organism>
<feature type="signal peptide" evidence="1">
    <location>
        <begin position="1"/>
        <end position="23"/>
    </location>
</feature>
<evidence type="ECO:0000256" key="1">
    <source>
        <dbReference type="SAM" id="SignalP"/>
    </source>
</evidence>
<evidence type="ECO:0008006" key="4">
    <source>
        <dbReference type="Google" id="ProtNLM"/>
    </source>
</evidence>
<proteinExistence type="predicted"/>
<gene>
    <name evidence="2" type="ORF">CcCBS67573_g09921</name>
</gene>
<evidence type="ECO:0000313" key="3">
    <source>
        <dbReference type="Proteomes" id="UP000320333"/>
    </source>
</evidence>
<dbReference type="AlphaFoldDB" id="A0A507DKJ8"/>
<protein>
    <recommendedName>
        <fullName evidence="4">Sulfotransferase</fullName>
    </recommendedName>
</protein>
<comment type="caution">
    <text evidence="2">The sequence shown here is derived from an EMBL/GenBank/DDBJ whole genome shotgun (WGS) entry which is preliminary data.</text>
</comment>
<accession>A0A507DKJ8</accession>
<dbReference type="Proteomes" id="UP000320333">
    <property type="component" value="Unassembled WGS sequence"/>
</dbReference>
<dbReference type="Gene3D" id="3.40.50.300">
    <property type="entry name" value="P-loop containing nucleotide triphosphate hydrolases"/>
    <property type="match status" value="1"/>
</dbReference>
<sequence length="454" mass="50672">MILVPLALVSLLLLLLILASVLAVPSLRKKHLLPLYHRVYAWQITSELLQLSWTSVPAPVSTHPLSSLKRKLHQKLTQPLPHNKELVMSRAMALTQLDNLNEDGASGEKSRSDFIDPLYAALQDAWRLDASTGSLCLGVFRAFVLDCVTRDLGRRLVLMDVLASNPSIASIRIPKLLVITGVPYSGTHVLRKYFESNYNYFVPSLESIESIESIDPESKVGKNASFQETQFATLLKWFATQKERETHLANDSFRYGCSIYLNSTLSALHALARFPLPSLSKALQSRSQKSDIQLLKRILQVQLFLYKKQHPQRQDPEYIVIEGHEHAVYLESLFSEFQSNLRVVSVECLGDLEFGPLSRKVFEQTKLLRELILGPHATASYETAHPISLETVGSELMAAQQAVQKTCAPHEASVLKIGASSLGLVGGMDSSIDENGLVRKTGERIDLWLDSSFK</sequence>
<dbReference type="InterPro" id="IPR027417">
    <property type="entry name" value="P-loop_NTPase"/>
</dbReference>
<reference evidence="2 3" key="1">
    <citation type="journal article" date="2019" name="Sci. Rep.">
        <title>Comparative genomics of chytrid fungi reveal insights into the obligate biotrophic and pathogenic lifestyle of Synchytrium endobioticum.</title>
        <authorList>
            <person name="van de Vossenberg B.T.L.H."/>
            <person name="Warris S."/>
            <person name="Nguyen H.D.T."/>
            <person name="van Gent-Pelzer M.P.E."/>
            <person name="Joly D.L."/>
            <person name="van de Geest H.C."/>
            <person name="Bonants P.J.M."/>
            <person name="Smith D.S."/>
            <person name="Levesque C.A."/>
            <person name="van der Lee T.A.J."/>
        </authorList>
    </citation>
    <scope>NUCLEOTIDE SEQUENCE [LARGE SCALE GENOMIC DNA]</scope>
    <source>
        <strain evidence="2 3">CBS 675.73</strain>
    </source>
</reference>